<evidence type="ECO:0000256" key="4">
    <source>
        <dbReference type="ARBA" id="ARBA00022692"/>
    </source>
</evidence>
<evidence type="ECO:0000256" key="6">
    <source>
        <dbReference type="ARBA" id="ARBA00022989"/>
    </source>
</evidence>
<dbReference type="Pfam" id="PF00067">
    <property type="entry name" value="p450"/>
    <property type="match status" value="1"/>
</dbReference>
<evidence type="ECO:0000256" key="8">
    <source>
        <dbReference type="ARBA" id="ARBA00023004"/>
    </source>
</evidence>
<dbReference type="GO" id="GO:0020037">
    <property type="term" value="F:heme binding"/>
    <property type="evidence" value="ECO:0007669"/>
    <property type="project" value="InterPro"/>
</dbReference>
<dbReference type="Gene3D" id="1.10.630.10">
    <property type="entry name" value="Cytochrome P450"/>
    <property type="match status" value="1"/>
</dbReference>
<evidence type="ECO:0008006" key="13">
    <source>
        <dbReference type="Google" id="ProtNLM"/>
    </source>
</evidence>
<dbReference type="OrthoDB" id="1470350at2759"/>
<dbReference type="Gene3D" id="1.20.120.990">
    <property type="entry name" value="Glycosyltransferase family 88, C-terminal domain"/>
    <property type="match status" value="1"/>
</dbReference>
<keyword evidence="12" id="KW-1185">Reference proteome</keyword>
<reference evidence="11" key="1">
    <citation type="submission" date="2022-04" db="EMBL/GenBank/DDBJ databases">
        <title>Carnegiea gigantea Genome sequencing and assembly v2.</title>
        <authorList>
            <person name="Copetti D."/>
            <person name="Sanderson M.J."/>
            <person name="Burquez A."/>
            <person name="Wojciechowski M.F."/>
        </authorList>
    </citation>
    <scope>NUCLEOTIDE SEQUENCE</scope>
    <source>
        <strain evidence="11">SGP5-SGP5p</strain>
        <tissue evidence="11">Aerial part</tissue>
    </source>
</reference>
<comment type="similarity">
    <text evidence="2">Belongs to the cytochrome P450 family.</text>
</comment>
<dbReference type="PANTHER" id="PTHR24282:SF255">
    <property type="entry name" value="CYTOCHROME P450 72A11-RELATED"/>
    <property type="match status" value="1"/>
</dbReference>
<keyword evidence="6" id="KW-1133">Transmembrane helix</keyword>
<keyword evidence="10" id="KW-0472">Membrane</keyword>
<sequence length="271" mass="31343">MMYIPTERNRRFNEIDHEIQPSLKGIIDKRKQAMEAGEATKSDLLGILMDSNLKEIQQHADTNNRNRQLGISLQDVIEDCKLFYLAGQETTSPLLRAPRMASTSSTRSFTNIWAYAPDFEGLNRLKTVTMIPYEVFRMYPPVLQRDKELWGEDIKPDRFSEGISKATRGSNTFFPFGWEPRICIGEKFAMTAKMALSMILQSFLLQLSPSYVHAPMTIFFLKPQHGKDFFMWFGPIQVVNISKPEFVRVALTKMQEFQKVKFNPIIDKLFP</sequence>
<keyword evidence="9" id="KW-0503">Monooxygenase</keyword>
<evidence type="ECO:0000256" key="1">
    <source>
        <dbReference type="ARBA" id="ARBA00004370"/>
    </source>
</evidence>
<accession>A0A9Q1L0H7</accession>
<proteinExistence type="inferred from homology"/>
<dbReference type="AlphaFoldDB" id="A0A9Q1L0H7"/>
<dbReference type="GO" id="GO:0016020">
    <property type="term" value="C:membrane"/>
    <property type="evidence" value="ECO:0007669"/>
    <property type="project" value="UniProtKB-SubCell"/>
</dbReference>
<dbReference type="SUPFAM" id="SSF48264">
    <property type="entry name" value="Cytochrome P450"/>
    <property type="match status" value="1"/>
</dbReference>
<comment type="caution">
    <text evidence="11">The sequence shown here is derived from an EMBL/GenBank/DDBJ whole genome shotgun (WGS) entry which is preliminary data.</text>
</comment>
<evidence type="ECO:0000256" key="5">
    <source>
        <dbReference type="ARBA" id="ARBA00022723"/>
    </source>
</evidence>
<gene>
    <name evidence="11" type="ORF">Cgig2_006215</name>
</gene>
<evidence type="ECO:0000313" key="11">
    <source>
        <dbReference type="EMBL" id="KAJ8452410.1"/>
    </source>
</evidence>
<evidence type="ECO:0000256" key="9">
    <source>
        <dbReference type="ARBA" id="ARBA00023033"/>
    </source>
</evidence>
<protein>
    <recommendedName>
        <fullName evidence="13">Cytochrome P450</fullName>
    </recommendedName>
</protein>
<organism evidence="11 12">
    <name type="scientific">Carnegiea gigantea</name>
    <dbReference type="NCBI Taxonomy" id="171969"/>
    <lineage>
        <taxon>Eukaryota</taxon>
        <taxon>Viridiplantae</taxon>
        <taxon>Streptophyta</taxon>
        <taxon>Embryophyta</taxon>
        <taxon>Tracheophyta</taxon>
        <taxon>Spermatophyta</taxon>
        <taxon>Magnoliopsida</taxon>
        <taxon>eudicotyledons</taxon>
        <taxon>Gunneridae</taxon>
        <taxon>Pentapetalae</taxon>
        <taxon>Caryophyllales</taxon>
        <taxon>Cactineae</taxon>
        <taxon>Cactaceae</taxon>
        <taxon>Cactoideae</taxon>
        <taxon>Echinocereeae</taxon>
        <taxon>Carnegiea</taxon>
    </lineage>
</organism>
<evidence type="ECO:0000256" key="10">
    <source>
        <dbReference type="ARBA" id="ARBA00023136"/>
    </source>
</evidence>
<comment type="subcellular location">
    <subcellularLocation>
        <location evidence="1">Membrane</location>
    </subcellularLocation>
</comment>
<dbReference type="EMBL" id="JAKOGI010000005">
    <property type="protein sequence ID" value="KAJ8452410.1"/>
    <property type="molecule type" value="Genomic_DNA"/>
</dbReference>
<dbReference type="PANTHER" id="PTHR24282">
    <property type="entry name" value="CYTOCHROME P450 FAMILY MEMBER"/>
    <property type="match status" value="1"/>
</dbReference>
<evidence type="ECO:0000313" key="12">
    <source>
        <dbReference type="Proteomes" id="UP001153076"/>
    </source>
</evidence>
<dbReference type="Proteomes" id="UP001153076">
    <property type="component" value="Unassembled WGS sequence"/>
</dbReference>
<dbReference type="GO" id="GO:0016705">
    <property type="term" value="F:oxidoreductase activity, acting on paired donors, with incorporation or reduction of molecular oxygen"/>
    <property type="evidence" value="ECO:0007669"/>
    <property type="project" value="InterPro"/>
</dbReference>
<keyword evidence="5" id="KW-0479">Metal-binding</keyword>
<keyword evidence="7" id="KW-0560">Oxidoreductase</keyword>
<evidence type="ECO:0000256" key="2">
    <source>
        <dbReference type="ARBA" id="ARBA00010617"/>
    </source>
</evidence>
<keyword evidence="3" id="KW-0349">Heme</keyword>
<evidence type="ECO:0000256" key="3">
    <source>
        <dbReference type="ARBA" id="ARBA00022617"/>
    </source>
</evidence>
<keyword evidence="4" id="KW-0812">Transmembrane</keyword>
<dbReference type="InterPro" id="IPR036396">
    <property type="entry name" value="Cyt_P450_sf"/>
</dbReference>
<dbReference type="GO" id="GO:0005506">
    <property type="term" value="F:iron ion binding"/>
    <property type="evidence" value="ECO:0007669"/>
    <property type="project" value="InterPro"/>
</dbReference>
<keyword evidence="8" id="KW-0408">Iron</keyword>
<dbReference type="GO" id="GO:0004497">
    <property type="term" value="F:monooxygenase activity"/>
    <property type="evidence" value="ECO:0007669"/>
    <property type="project" value="UniProtKB-KW"/>
</dbReference>
<dbReference type="InterPro" id="IPR050665">
    <property type="entry name" value="Cytochrome_P450_Monooxygen"/>
</dbReference>
<evidence type="ECO:0000256" key="7">
    <source>
        <dbReference type="ARBA" id="ARBA00023002"/>
    </source>
</evidence>
<name>A0A9Q1L0H7_9CARY</name>
<dbReference type="InterPro" id="IPR001128">
    <property type="entry name" value="Cyt_P450"/>
</dbReference>